<dbReference type="InterPro" id="IPR006531">
    <property type="entry name" value="Gp5/Vgr_OB"/>
</dbReference>
<dbReference type="Pfam" id="PF20148">
    <property type="entry name" value="DUF6531"/>
    <property type="match status" value="1"/>
</dbReference>
<evidence type="ECO:0000259" key="3">
    <source>
        <dbReference type="Pfam" id="PF04717"/>
    </source>
</evidence>
<dbReference type="Pfam" id="PF05954">
    <property type="entry name" value="Phage_GPD"/>
    <property type="match status" value="1"/>
</dbReference>
<reference evidence="7" key="1">
    <citation type="submission" date="2016-10" db="EMBL/GenBank/DDBJ databases">
        <authorList>
            <person name="Varghese N."/>
            <person name="Submissions S."/>
        </authorList>
    </citation>
    <scope>NUCLEOTIDE SEQUENCE [LARGE SCALE GENOMIC DNA]</scope>
    <source>
        <strain evidence="7">CGMCC 1.10223</strain>
    </source>
</reference>
<dbReference type="InterPro" id="IPR022385">
    <property type="entry name" value="Rhs_assc_core"/>
</dbReference>
<dbReference type="PANTHER" id="PTHR32305">
    <property type="match status" value="1"/>
</dbReference>
<feature type="domain" description="Teneurin-like YD-shell" evidence="5">
    <location>
        <begin position="919"/>
        <end position="1086"/>
    </location>
</feature>
<feature type="domain" description="Gp5/Type VI secretion system Vgr protein OB-fold" evidence="3">
    <location>
        <begin position="301"/>
        <end position="361"/>
    </location>
</feature>
<gene>
    <name evidence="6" type="ORF">SAMN04487969_110108</name>
</gene>
<evidence type="ECO:0000256" key="1">
    <source>
        <dbReference type="ARBA" id="ARBA00022737"/>
    </source>
</evidence>
<feature type="domain" description="DUF6531" evidence="4">
    <location>
        <begin position="759"/>
        <end position="824"/>
    </location>
</feature>
<organism evidence="6 7">
    <name type="scientific">Paenibacillus algorifonticola</name>
    <dbReference type="NCBI Taxonomy" id="684063"/>
    <lineage>
        <taxon>Bacteria</taxon>
        <taxon>Bacillati</taxon>
        <taxon>Bacillota</taxon>
        <taxon>Bacilli</taxon>
        <taxon>Bacillales</taxon>
        <taxon>Paenibacillaceae</taxon>
        <taxon>Paenibacillus</taxon>
    </lineage>
</organism>
<dbReference type="InterPro" id="IPR050708">
    <property type="entry name" value="T6SS_VgrG/RHS"/>
</dbReference>
<dbReference type="Pfam" id="PF25023">
    <property type="entry name" value="TEN_YD-shell"/>
    <property type="match status" value="3"/>
</dbReference>
<dbReference type="SUPFAM" id="SSF69279">
    <property type="entry name" value="Phage tail proteins"/>
    <property type="match status" value="1"/>
</dbReference>
<dbReference type="CDD" id="cd20745">
    <property type="entry name" value="FIX_RhsA_AHH_HNH-like"/>
    <property type="match status" value="1"/>
</dbReference>
<dbReference type="Gene3D" id="3.55.50.10">
    <property type="entry name" value="Baseplate protein-like domains"/>
    <property type="match status" value="1"/>
</dbReference>
<dbReference type="InterPro" id="IPR045351">
    <property type="entry name" value="DUF6531"/>
</dbReference>
<keyword evidence="7" id="KW-1185">Reference proteome</keyword>
<dbReference type="Gene3D" id="2.30.110.50">
    <property type="match status" value="1"/>
</dbReference>
<dbReference type="SUPFAM" id="SSF69322">
    <property type="entry name" value="Tricorn protease domain 2"/>
    <property type="match status" value="1"/>
</dbReference>
<name>A0A1I2EX13_9BACL</name>
<feature type="compositionally biased region" description="Basic residues" evidence="2">
    <location>
        <begin position="694"/>
        <end position="715"/>
    </location>
</feature>
<feature type="region of interest" description="Disordered" evidence="2">
    <location>
        <begin position="694"/>
        <end position="763"/>
    </location>
</feature>
<accession>A0A1I2EX13</accession>
<sequence>MSTEKKAIGYEQLRLQWPYAVQQIQGLRIEKRVNEHALLWVSGILPEEREDQDLQLVSEQDQVELHQVDEQGGMVRILFSGTVANFLVRAVRSVYTFELTVLSHTSSMDLERNTRSFQHGEMKYEELLKTVLAAYPKADTINEAAHNEKLGELTLQYEETDWAFLKRMASRFGAVLVPEAAAASPKFWFGLGEGRLVELPLHAYTIAKTLSPYRKAAALGEGEALSEQDFLGYEVVSEQVLQIGDRVEVKGRELAVAEVEAELRQALLLFTYKLLPPSGIRQSELFNEQVVGAALEGRILEVKNAAVRVQLDVDAEQKQEEASWLPYASVYASEDGSGMHCMPEQGDAVQVYFPSRQEGEAMALSSVRKSGQDSPKMADSSVKSWTTPYGKEMKLAGQELSLIAQEGVLFIQLHEENGIEIRSDTAIAIKSEEPIELSSETNLEITAQEGLYLVCGNSSIVMDGDTDVLADELLLVGTYFAPVVVEDLNEEEVLPVPLPEPPPPEPEEPKKKGGWLGTLLDVVQVGLDIAGCVPGLGVVANVANAAISVGRGDYLGAAMSMASCIVPGAGPALKGARMAKNAAKAGKAMMKAADAAKTAGKTLSAAQKAFKSTSAFTKQMVTGIKAVDGKVLTAARKVGSNLDKLEQVQKLKKVMKLPGVEQALDFAGDMALDYVLEKTGLENLAYLSYLGGGKKRGGKRGKGKGKSSGKAKGNSKSKDSNKSQNKPSKKMNQEKQKKAKKESAKKDPSKADKRSCKNDPIHAGSGGQFIIHPALKLYGADTWTFEMHYHSLLETGGAMGAVWTHNFELALTFEEDEADAAAVEADRVASKEAEAALDKVLLAKQSVAEANPLGITVWRTKSRRNRFVRQADGVYRSADTDVLGEELRQEPEGYVLWQRETQERIYFNPAGQALKWVNAHGQALEMRYDAQGRLASLTDAITRQALKLTYDTQGLLSRVSEGKRIIRMQYNASHQMTRYIDANGNETDIGYHWNGKLERMSVGGAIQYENTFDEFGRITSQSDASGAIAYLDYDVESRFGYTITTAIDRLGAVEVLVHDDQLQLVEIVQKDGSLVQLAYNAQGKLISETQADGSAVAMAYDDYGQLISMTDALGHVTSYVYDEQGLLVSETDEEGRTTAYAYDSGGRLAEIIRADGAVAKMTYNANGQRESYVDFNGVTTSYAYGPDGRVLQIKDGEERMMVVEYDLSGRVASLGYPSGGTILREYDANDNLVKVIDPLKRVYAFGYDAFDRKTLETLPSGATIVYVYNANGLLEREKDALGQVTAYRYDAEERLVARTDARGGQTQYEWDAADNLVAVTDALGRTERFGYDGLGRVNAMWDASGVQITQLDYDAAGNRVAEINALGQATRYRFNKAGQIAVKENANEQQTTFAYDAAARITEVMEHDEATYRQSYDGEGQITSYTDANGNETKLSYDRSGLLEQEETATGEVLRFSYDNRGWLKGRANARGQQAAYGYDAAGQLKSIKDEAGQIGLSYNIDGNVIRVEEEGRVKRRTFDILGRLTSCQDSNGQTIRYAYDEAGNLRVMTYPDGKQVTYSYDLAGQMTQVKDWRGRVTRYSYDVNGRLVRTERPNGSIEQRSYDAQGQLVRLWDINRQGVMLQQYRMTYNELGQLVEEEEKQYTYDNLRRLVSGAMPGRKLWYSYDLGGNLTEAGEAPLAATAMSYAQDNRLATVNGKDVVYDADGNLLVLPMVLEKDVQAETATYRYDARNRLTQAGRTSYTYDAEQVRMSVTWRGQTTHYVTDQVEELSRVLLEQDGRGETKAYFVYGAEGLIGREDSMGRYQSYHYDLRGSTTLLSDENGRVTDRYTYGLYGEREHHEGTTRQPFCYNGRDGVMTDPNGLYYMRARYYHTGIKRFLNRDVLRGSIVEGQTFNRFGYVNGDPVSLIDPFGLEAMSECSKGKAKDKAVVITLKYDKKMPKNEFERKAKKLKELGDQGLLYKAQNPVSRDPNITKQYRQDMIKRIWNQYGKGNPVFAKKLIKRITSDMQPDHVWELQLGGPDTVKNLKFLDTFTNWHIGVKQIRPQIRDLPTGTKIKIKIDMGG</sequence>
<protein>
    <submittedName>
        <fullName evidence="6">RHS repeat-associated core domain-containing protein</fullName>
    </submittedName>
</protein>
<dbReference type="InterPro" id="IPR056823">
    <property type="entry name" value="TEN-like_YD-shell"/>
</dbReference>
<dbReference type="Pfam" id="PF04717">
    <property type="entry name" value="Phage_base_V"/>
    <property type="match status" value="1"/>
</dbReference>
<evidence type="ECO:0000259" key="4">
    <source>
        <dbReference type="Pfam" id="PF20148"/>
    </source>
</evidence>
<keyword evidence="1" id="KW-0677">Repeat</keyword>
<evidence type="ECO:0000259" key="5">
    <source>
        <dbReference type="Pfam" id="PF25023"/>
    </source>
</evidence>
<evidence type="ECO:0000313" key="6">
    <source>
        <dbReference type="EMBL" id="SFE97319.1"/>
    </source>
</evidence>
<dbReference type="Proteomes" id="UP000183410">
    <property type="component" value="Unassembled WGS sequence"/>
</dbReference>
<dbReference type="EMBL" id="FONN01000010">
    <property type="protein sequence ID" value="SFE97319.1"/>
    <property type="molecule type" value="Genomic_DNA"/>
</dbReference>
<dbReference type="RefSeq" id="WP_052736772.1">
    <property type="nucleotide sequence ID" value="NZ_FONN01000010.1"/>
</dbReference>
<evidence type="ECO:0000313" key="7">
    <source>
        <dbReference type="Proteomes" id="UP000183410"/>
    </source>
</evidence>
<dbReference type="InterPro" id="IPR031325">
    <property type="entry name" value="RHS_repeat"/>
</dbReference>
<dbReference type="Pfam" id="PF05593">
    <property type="entry name" value="RHS_repeat"/>
    <property type="match status" value="6"/>
</dbReference>
<dbReference type="NCBIfam" id="TIGR03696">
    <property type="entry name" value="Rhs_assc_core"/>
    <property type="match status" value="1"/>
</dbReference>
<feature type="domain" description="Teneurin-like YD-shell" evidence="5">
    <location>
        <begin position="1495"/>
        <end position="1571"/>
    </location>
</feature>
<dbReference type="Gene3D" id="2.180.10.10">
    <property type="entry name" value="RHS repeat-associated core"/>
    <property type="match status" value="3"/>
</dbReference>
<dbReference type="PANTHER" id="PTHR32305:SF15">
    <property type="entry name" value="PROTEIN RHSA-RELATED"/>
    <property type="match status" value="1"/>
</dbReference>
<feature type="compositionally biased region" description="Basic and acidic residues" evidence="2">
    <location>
        <begin position="731"/>
        <end position="760"/>
    </location>
</feature>
<feature type="domain" description="Teneurin-like YD-shell" evidence="5">
    <location>
        <begin position="1637"/>
        <end position="1900"/>
    </location>
</feature>
<dbReference type="InterPro" id="IPR006530">
    <property type="entry name" value="YD"/>
</dbReference>
<proteinExistence type="predicted"/>
<evidence type="ECO:0000256" key="2">
    <source>
        <dbReference type="SAM" id="MobiDB-lite"/>
    </source>
</evidence>
<dbReference type="NCBIfam" id="TIGR01643">
    <property type="entry name" value="YD_repeat_2x"/>
    <property type="match status" value="12"/>
</dbReference>
<dbReference type="OrthoDB" id="41445at2"/>